<protein>
    <submittedName>
        <fullName evidence="1">Uncharacterized protein</fullName>
    </submittedName>
</protein>
<organism evidence="1">
    <name type="scientific">uncultured Caudovirales phage</name>
    <dbReference type="NCBI Taxonomy" id="2100421"/>
    <lineage>
        <taxon>Viruses</taxon>
        <taxon>Duplodnaviria</taxon>
        <taxon>Heunggongvirae</taxon>
        <taxon>Uroviricota</taxon>
        <taxon>Caudoviricetes</taxon>
        <taxon>Peduoviridae</taxon>
        <taxon>Maltschvirus</taxon>
        <taxon>Maltschvirus maltsch</taxon>
    </lineage>
</organism>
<evidence type="ECO:0000313" key="1">
    <source>
        <dbReference type="EMBL" id="ASN72458.1"/>
    </source>
</evidence>
<name>A0A2H4JHE6_9CAUD</name>
<sequence length="103" mass="12189">MIEINKPEHFEELNEVKKNALLEFCYSMNKIKTFNTRRSSYGLKHVFERKYRKVLSGTFESSYVTNGQFKGAMLKAGFDVKDKSQLNWHFNVSEKSIKELDER</sequence>
<accession>A0A2H4JHE6</accession>
<gene>
    <name evidence="1" type="ORF">8AX7_18</name>
</gene>
<reference evidence="1" key="1">
    <citation type="submission" date="2017-06" db="EMBL/GenBank/DDBJ databases">
        <title>Novel phages from South African skin metaviromes.</title>
        <authorList>
            <person name="van Zyl L.J."/>
            <person name="Abrahams Y."/>
            <person name="Stander E.A."/>
            <person name="Kirby B.M."/>
            <person name="Clavaud C."/>
            <person name="Farcet C."/>
            <person name="Breton L."/>
            <person name="Trindade M.I."/>
        </authorList>
    </citation>
    <scope>NUCLEOTIDE SEQUENCE</scope>
</reference>
<proteinExistence type="predicted"/>
<dbReference type="EMBL" id="MF417954">
    <property type="protein sequence ID" value="ASN72458.1"/>
    <property type="molecule type" value="Genomic_DNA"/>
</dbReference>